<dbReference type="Gene3D" id="3.20.20.80">
    <property type="entry name" value="Glycosidases"/>
    <property type="match status" value="1"/>
</dbReference>
<gene>
    <name evidence="1" type="ORF">NCTC10702_00240</name>
</gene>
<reference evidence="1 2" key="1">
    <citation type="submission" date="2018-06" db="EMBL/GenBank/DDBJ databases">
        <authorList>
            <consortium name="Pathogen Informatics"/>
            <person name="Doyle S."/>
        </authorList>
    </citation>
    <scope>NUCLEOTIDE SEQUENCE [LARGE SCALE GENOMIC DNA]</scope>
    <source>
        <strain evidence="1 2">NCTC10702</strain>
    </source>
</reference>
<dbReference type="EMBL" id="UHBY01000003">
    <property type="protein sequence ID" value="SUL30511.1"/>
    <property type="molecule type" value="Genomic_DNA"/>
</dbReference>
<dbReference type="InterPro" id="IPR017853">
    <property type="entry name" value="GH"/>
</dbReference>
<accession>A0A380EBT3</accession>
<dbReference type="SUPFAM" id="SSF51011">
    <property type="entry name" value="Glycosyl hydrolase domain"/>
    <property type="match status" value="1"/>
</dbReference>
<organism evidence="1 2">
    <name type="scientific">Staphylococcus aureus</name>
    <dbReference type="NCBI Taxonomy" id="1280"/>
    <lineage>
        <taxon>Bacteria</taxon>
        <taxon>Bacillati</taxon>
        <taxon>Bacillota</taxon>
        <taxon>Bacilli</taxon>
        <taxon>Bacillales</taxon>
        <taxon>Staphylococcaceae</taxon>
        <taxon>Staphylococcus</taxon>
    </lineage>
</organism>
<proteinExistence type="predicted"/>
<evidence type="ECO:0000313" key="2">
    <source>
        <dbReference type="Proteomes" id="UP000254116"/>
    </source>
</evidence>
<dbReference type="SUPFAM" id="SSF51445">
    <property type="entry name" value="(Trans)glycosidases"/>
    <property type="match status" value="1"/>
</dbReference>
<sequence>MNDDEFKTASQMIINKTNYLIDLMHRHRLKRPLILLNWNTLTGDTFITNGEYFRGGIIIEQLLKLSSKVEGIGYWLNYDLHVSHCKNERDYMNSIELFHQYNGKRPVYFTALLFNKLTSNILYSDDTCIVTGTDSNFQILLYDAKHFNPYLALDNQMNMRATEMIHLNINALEEGMYKIKHFTLDKENGALFNLWRKHHTIHGMDKDSIDYVNRMSFPKLEVYDIDITDTLALNIKMITNGIHLIEVKRYPSS</sequence>
<dbReference type="AlphaFoldDB" id="A0A380EBT3"/>
<protein>
    <submittedName>
        <fullName evidence="1">AraC family transcriptional regulator</fullName>
    </submittedName>
</protein>
<dbReference type="Gene3D" id="2.60.40.1500">
    <property type="entry name" value="Glycosyl hydrolase domain, family 39"/>
    <property type="match status" value="1"/>
</dbReference>
<dbReference type="Proteomes" id="UP000254116">
    <property type="component" value="Unassembled WGS sequence"/>
</dbReference>
<evidence type="ECO:0000313" key="1">
    <source>
        <dbReference type="EMBL" id="SUL30511.1"/>
    </source>
</evidence>
<name>A0A380EBT3_STAAU</name>